<dbReference type="Pfam" id="PF02405">
    <property type="entry name" value="MlaE"/>
    <property type="match status" value="1"/>
</dbReference>
<evidence type="ECO:0000256" key="1">
    <source>
        <dbReference type="ARBA" id="ARBA00003787"/>
    </source>
</evidence>
<evidence type="ECO:0000313" key="4">
    <source>
        <dbReference type="Proteomes" id="UP000183685"/>
    </source>
</evidence>
<dbReference type="Proteomes" id="UP000183685">
    <property type="component" value="Unassembled WGS sequence"/>
</dbReference>
<feature type="transmembrane region" description="Helical" evidence="2">
    <location>
        <begin position="375"/>
        <end position="393"/>
    </location>
</feature>
<feature type="transmembrane region" description="Helical" evidence="2">
    <location>
        <begin position="331"/>
        <end position="354"/>
    </location>
</feature>
<feature type="transmembrane region" description="Helical" evidence="2">
    <location>
        <begin position="151"/>
        <end position="172"/>
    </location>
</feature>
<dbReference type="GO" id="GO:0043190">
    <property type="term" value="C:ATP-binding cassette (ABC) transporter complex"/>
    <property type="evidence" value="ECO:0007669"/>
    <property type="project" value="InterPro"/>
</dbReference>
<protein>
    <submittedName>
        <fullName evidence="3">Phospholipid/cholesterol/gamma-HCH transport system permease protein</fullName>
    </submittedName>
</protein>
<keyword evidence="2" id="KW-1133">Transmembrane helix</keyword>
<keyword evidence="2" id="KW-0472">Membrane</keyword>
<keyword evidence="2" id="KW-1003">Cell membrane</keyword>
<dbReference type="STRING" id="637679.GCA_001550055_00985"/>
<keyword evidence="2" id="KW-0997">Cell inner membrane</keyword>
<dbReference type="PANTHER" id="PTHR30188">
    <property type="entry name" value="ABC TRANSPORTER PERMEASE PROTEIN-RELATED"/>
    <property type="match status" value="1"/>
</dbReference>
<comment type="similarity">
    <text evidence="2">Belongs to the MlaE permease family.</text>
</comment>
<reference evidence="3 4" key="1">
    <citation type="submission" date="2016-10" db="EMBL/GenBank/DDBJ databases">
        <authorList>
            <person name="de Groot N.N."/>
        </authorList>
    </citation>
    <scope>NUCLEOTIDE SEQUENCE [LARGE SCALE GENOMIC DNA]</scope>
    <source>
        <strain evidence="3 4">CGMCC 1.9109</strain>
    </source>
</reference>
<comment type="function">
    <text evidence="1">Could be part of an ABC transporter complex.</text>
</comment>
<dbReference type="NCBIfam" id="TIGR00056">
    <property type="entry name" value="MlaE family lipid ABC transporter permease subunit"/>
    <property type="match status" value="1"/>
</dbReference>
<dbReference type="PANTHER" id="PTHR30188:SF3">
    <property type="entry name" value="ABC TRANSPORTER PERMEASE"/>
    <property type="match status" value="1"/>
</dbReference>
<dbReference type="InterPro" id="IPR003453">
    <property type="entry name" value="ABC_MlaE_roteobac"/>
</dbReference>
<comment type="subcellular location">
    <subcellularLocation>
        <location evidence="2">Cell inner membrane</location>
        <topology evidence="2">Multi-pass membrane protein</topology>
    </subcellularLocation>
</comment>
<gene>
    <name evidence="3" type="ORF">SAMN04488071_1305</name>
</gene>
<sequence length="394" mass="41752">MCRFNRIYQEGSGKKVAGALTDNGFVTVENGSPSAMVRLHGDWTIDNAVDIDSAMPGVVAACKAGAVVDCSAIGSLDTTGAVLIRRYCAAIEEAGAAVLTGVLAAHKTLLDVITCCPPPAATEPDHAPWYLLPLLQAGEATMRALRSSARLLGFLGLVLMRLFGSLFDMGRVRLVPVIHQMEVVGLQSMGIVGLISFLIGAVMVNQGAIQLARFGADIFVIDMLGIGHLRELGILLTAIIIAGRSGSAFTAQIGSMVLHEEVDAMKTLGMNPIDVLVLPRLVALVVCLPLLAFYADIVGIAGGALMAWIQLDITPANFLTYFREVISIDHYWVGIIKAPFFAAVIATTGCYHGLRVHGSADALGMRTTRSVVQSIFLVIVLDALFAIFFTSVGL</sequence>
<proteinExistence type="inferred from homology"/>
<evidence type="ECO:0000313" key="3">
    <source>
        <dbReference type="EMBL" id="SDD79845.1"/>
    </source>
</evidence>
<dbReference type="InterPro" id="IPR030802">
    <property type="entry name" value="Permease_MalE"/>
</dbReference>
<dbReference type="GO" id="GO:0005548">
    <property type="term" value="F:phospholipid transporter activity"/>
    <property type="evidence" value="ECO:0007669"/>
    <property type="project" value="TreeGrafter"/>
</dbReference>
<accession>A0A1G6XQZ8</accession>
<organism evidence="3 4">
    <name type="scientific">Kordiimonas lacus</name>
    <dbReference type="NCBI Taxonomy" id="637679"/>
    <lineage>
        <taxon>Bacteria</taxon>
        <taxon>Pseudomonadati</taxon>
        <taxon>Pseudomonadota</taxon>
        <taxon>Alphaproteobacteria</taxon>
        <taxon>Kordiimonadales</taxon>
        <taxon>Kordiimonadaceae</taxon>
        <taxon>Kordiimonas</taxon>
    </lineage>
</organism>
<dbReference type="OrthoDB" id="9805022at2"/>
<dbReference type="EMBL" id="FNAK01000003">
    <property type="protein sequence ID" value="SDD79845.1"/>
    <property type="molecule type" value="Genomic_DNA"/>
</dbReference>
<keyword evidence="4" id="KW-1185">Reference proteome</keyword>
<feature type="transmembrane region" description="Helical" evidence="2">
    <location>
        <begin position="281"/>
        <end position="311"/>
    </location>
</feature>
<feature type="transmembrane region" description="Helical" evidence="2">
    <location>
        <begin position="184"/>
        <end position="204"/>
    </location>
</feature>
<name>A0A1G6XQZ8_9PROT</name>
<keyword evidence="2" id="KW-0812">Transmembrane</keyword>
<dbReference type="AlphaFoldDB" id="A0A1G6XQZ8"/>
<evidence type="ECO:0000256" key="2">
    <source>
        <dbReference type="RuleBase" id="RU362044"/>
    </source>
</evidence>